<dbReference type="Gene3D" id="3.80.10.10">
    <property type="entry name" value="Ribonuclease Inhibitor"/>
    <property type="match status" value="2"/>
</dbReference>
<keyword evidence="2" id="KW-1185">Reference proteome</keyword>
<dbReference type="InterPro" id="IPR053139">
    <property type="entry name" value="Surface_bspA-like"/>
</dbReference>
<dbReference type="SUPFAM" id="SSF52058">
    <property type="entry name" value="L domain-like"/>
    <property type="match status" value="1"/>
</dbReference>
<dbReference type="Proteomes" id="UP000661649">
    <property type="component" value="Unassembled WGS sequence"/>
</dbReference>
<protein>
    <submittedName>
        <fullName evidence="1">Leucine-rich repeat domain-containing protein</fullName>
    </submittedName>
</protein>
<reference evidence="1 2" key="1">
    <citation type="submission" date="2020-08" db="EMBL/GenBank/DDBJ databases">
        <title>Genome public.</title>
        <authorList>
            <person name="Liu C."/>
            <person name="Sun Q."/>
        </authorList>
    </citation>
    <scope>NUCLEOTIDE SEQUENCE [LARGE SCALE GENOMIC DNA]</scope>
    <source>
        <strain evidence="1 2">3_YM_SP_D4_24.mj</strain>
    </source>
</reference>
<dbReference type="Pfam" id="PF13306">
    <property type="entry name" value="LRR_5"/>
    <property type="match status" value="2"/>
</dbReference>
<evidence type="ECO:0000313" key="2">
    <source>
        <dbReference type="Proteomes" id="UP000661649"/>
    </source>
</evidence>
<dbReference type="InterPro" id="IPR032675">
    <property type="entry name" value="LRR_dom_sf"/>
</dbReference>
<accession>A0ABR7PDN2</accession>
<dbReference type="InterPro" id="IPR026906">
    <property type="entry name" value="LRR_5"/>
</dbReference>
<name>A0ABR7PDN2_9FIRM</name>
<dbReference type="PANTHER" id="PTHR45661">
    <property type="entry name" value="SURFACE ANTIGEN"/>
    <property type="match status" value="1"/>
</dbReference>
<evidence type="ECO:0000313" key="1">
    <source>
        <dbReference type="EMBL" id="MBC8629516.1"/>
    </source>
</evidence>
<gene>
    <name evidence="1" type="ORF">H8712_13050</name>
</gene>
<comment type="caution">
    <text evidence="1">The sequence shown here is derived from an EMBL/GenBank/DDBJ whole genome shotgun (WGS) entry which is preliminary data.</text>
</comment>
<dbReference type="EMBL" id="JACRTP010000006">
    <property type="protein sequence ID" value="MBC8629516.1"/>
    <property type="molecule type" value="Genomic_DNA"/>
</dbReference>
<proteinExistence type="predicted"/>
<dbReference type="PANTHER" id="PTHR45661:SF3">
    <property type="entry name" value="IG-LIKE DOMAIN-CONTAINING PROTEIN"/>
    <property type="match status" value="1"/>
</dbReference>
<sequence length="278" mass="32107">MGQILTWKAKEKNVFTRAQGKKVREKELVLASDCRKIEDEALMNNVKIKRVQIPSSVTEVGKQSFANCTALNELCFDNIERIKQEAFSCCIRVRKAEFSKKLQYIGKGAFFRCKKLETATFPESVTCVYLAEEVFYGCESLKEIKIPKSVQEIKSRAFYKCLNLEKVEFPLALRKIDSQAFYQTALKELELPDGLREIGDSAFLKCNNLESVKIPESVKRIEKWAFHGCHRLKVVEIAHEPEFIGDWIVNKSTVIRCRKDSKVEAYCKKFEFAVEYIE</sequence>
<organism evidence="1 2">
    <name type="scientific">Blautia stercoris</name>
    <dbReference type="NCBI Taxonomy" id="871664"/>
    <lineage>
        <taxon>Bacteria</taxon>
        <taxon>Bacillati</taxon>
        <taxon>Bacillota</taxon>
        <taxon>Clostridia</taxon>
        <taxon>Lachnospirales</taxon>
        <taxon>Lachnospiraceae</taxon>
        <taxon>Blautia</taxon>
    </lineage>
</organism>